<comment type="caution">
    <text evidence="5">The sequence shown here is derived from an EMBL/GenBank/DDBJ whole genome shotgun (WGS) entry which is preliminary data.</text>
</comment>
<feature type="region of interest" description="Disordered" evidence="3">
    <location>
        <begin position="1"/>
        <end position="45"/>
    </location>
</feature>
<organism evidence="5 6">
    <name type="scientific">Wallemia hederae</name>
    <dbReference type="NCBI Taxonomy" id="1540922"/>
    <lineage>
        <taxon>Eukaryota</taxon>
        <taxon>Fungi</taxon>
        <taxon>Dikarya</taxon>
        <taxon>Basidiomycota</taxon>
        <taxon>Wallemiomycotina</taxon>
        <taxon>Wallemiomycetes</taxon>
        <taxon>Wallemiales</taxon>
        <taxon>Wallemiaceae</taxon>
        <taxon>Wallemia</taxon>
    </lineage>
</organism>
<keyword evidence="2" id="KW-0694">RNA-binding</keyword>
<protein>
    <recommendedName>
        <fullName evidence="4">K Homology domain-containing protein</fullName>
    </recommendedName>
</protein>
<feature type="compositionally biased region" description="Low complexity" evidence="3">
    <location>
        <begin position="219"/>
        <end position="228"/>
    </location>
</feature>
<evidence type="ECO:0000313" key="5">
    <source>
        <dbReference type="EMBL" id="TIA92183.1"/>
    </source>
</evidence>
<dbReference type="SMART" id="SM00322">
    <property type="entry name" value="KH"/>
    <property type="match status" value="3"/>
</dbReference>
<feature type="domain" description="K Homology" evidence="4">
    <location>
        <begin position="132"/>
        <end position="203"/>
    </location>
</feature>
<dbReference type="InterPro" id="IPR036612">
    <property type="entry name" value="KH_dom_type_1_sf"/>
</dbReference>
<dbReference type="InterPro" id="IPR004087">
    <property type="entry name" value="KH_dom"/>
</dbReference>
<dbReference type="SUPFAM" id="SSF54791">
    <property type="entry name" value="Eukaryotic type KH-domain (KH-domain type I)"/>
    <property type="match status" value="3"/>
</dbReference>
<feature type="domain" description="K Homology" evidence="4">
    <location>
        <begin position="259"/>
        <end position="334"/>
    </location>
</feature>
<dbReference type="InterPro" id="IPR004088">
    <property type="entry name" value="KH_dom_type_1"/>
</dbReference>
<dbReference type="AlphaFoldDB" id="A0A4V4LTX8"/>
<proteinExistence type="predicted"/>
<dbReference type="EMBL" id="SPNW01000008">
    <property type="protein sequence ID" value="TIA92183.1"/>
    <property type="molecule type" value="Genomic_DNA"/>
</dbReference>
<dbReference type="Pfam" id="PF00013">
    <property type="entry name" value="KH_1"/>
    <property type="match status" value="3"/>
</dbReference>
<evidence type="ECO:0000259" key="4">
    <source>
        <dbReference type="SMART" id="SM00322"/>
    </source>
</evidence>
<dbReference type="CDD" id="cd22455">
    <property type="entry name" value="KH-I_Rnc1_rpt1"/>
    <property type="match status" value="1"/>
</dbReference>
<feature type="compositionally biased region" description="Basic and acidic residues" evidence="3">
    <location>
        <begin position="35"/>
        <end position="45"/>
    </location>
</feature>
<feature type="region of interest" description="Disordered" evidence="3">
    <location>
        <begin position="335"/>
        <end position="366"/>
    </location>
</feature>
<reference evidence="5 6" key="1">
    <citation type="submission" date="2019-03" db="EMBL/GenBank/DDBJ databases">
        <title>Sequencing 23 genomes of Wallemia ichthyophaga.</title>
        <authorList>
            <person name="Gostincar C."/>
        </authorList>
    </citation>
    <scope>NUCLEOTIDE SEQUENCE [LARGE SCALE GENOMIC DNA]</scope>
    <source>
        <strain evidence="5 6">EXF-5753</strain>
    </source>
</reference>
<dbReference type="PROSITE" id="PS50084">
    <property type="entry name" value="KH_TYPE_1"/>
    <property type="match status" value="3"/>
</dbReference>
<feature type="compositionally biased region" description="Polar residues" evidence="3">
    <location>
        <begin position="229"/>
        <end position="241"/>
    </location>
</feature>
<feature type="compositionally biased region" description="Basic and acidic residues" evidence="3">
    <location>
        <begin position="1"/>
        <end position="26"/>
    </location>
</feature>
<evidence type="ECO:0000256" key="2">
    <source>
        <dbReference type="PROSITE-ProRule" id="PRU00117"/>
    </source>
</evidence>
<dbReference type="PANTHER" id="PTHR10288">
    <property type="entry name" value="KH DOMAIN CONTAINING RNA BINDING PROTEIN"/>
    <property type="match status" value="1"/>
</dbReference>
<name>A0A4V4LTX8_9BASI</name>
<dbReference type="Proteomes" id="UP000310189">
    <property type="component" value="Unassembled WGS sequence"/>
</dbReference>
<dbReference type="Gene3D" id="3.30.1370.10">
    <property type="entry name" value="K Homology domain, type 1"/>
    <property type="match status" value="3"/>
</dbReference>
<evidence type="ECO:0000256" key="1">
    <source>
        <dbReference type="ARBA" id="ARBA00022737"/>
    </source>
</evidence>
<evidence type="ECO:0000256" key="3">
    <source>
        <dbReference type="SAM" id="MobiDB-lite"/>
    </source>
</evidence>
<evidence type="ECO:0000313" key="6">
    <source>
        <dbReference type="Proteomes" id="UP000310189"/>
    </source>
</evidence>
<keyword evidence="1" id="KW-0677">Repeat</keyword>
<gene>
    <name evidence="5" type="ORF">E3P99_00776</name>
</gene>
<accession>A0A4V4LTX8</accession>
<feature type="region of interest" description="Disordered" evidence="3">
    <location>
        <begin position="207"/>
        <end position="241"/>
    </location>
</feature>
<feature type="domain" description="K Homology" evidence="4">
    <location>
        <begin position="49"/>
        <end position="119"/>
    </location>
</feature>
<keyword evidence="6" id="KW-1185">Reference proteome</keyword>
<dbReference type="OrthoDB" id="442947at2759"/>
<sequence>MSTEYRHDRDDRDDRDGRYDRDDAYGTRKRSRSRSPSDRSTKRTKEEEPYLVLRCLIDTRDAAVVIGRGGENVARIRQNAGTKINVSNSIPGNPERVVTISGTLDAVSKAYGLLVRTLNDEDFNTPSVPGSKAVTLRFTVPDMKMGFVIGRSGAKIKDIQEASGAKLSTSDHILPGSTERVLSIDGVADAIHIAVYHVGAILADETAVPSRERGRRRPSYSSSYGPPSTSHQGYSSAPSYTSALPSGGGGGYIAPPSADTTSQKIYVPNHLVGGLIGKGGSKINEIRYLSQCSVKILERGEMDQGAAPDERLVVITGAPVGIQLAIQLLSERIEKEKERDSYYRGGARPRSPMGDEEYRRAPTPPL</sequence>
<dbReference type="GO" id="GO:0003723">
    <property type="term" value="F:RNA binding"/>
    <property type="evidence" value="ECO:0007669"/>
    <property type="project" value="UniProtKB-UniRule"/>
</dbReference>